<dbReference type="AlphaFoldDB" id="A0AAV2CYJ3"/>
<evidence type="ECO:0000256" key="5">
    <source>
        <dbReference type="SAM" id="MobiDB-lite"/>
    </source>
</evidence>
<evidence type="ECO:0000313" key="7">
    <source>
        <dbReference type="EMBL" id="CAL1361569.1"/>
    </source>
</evidence>
<feature type="compositionally biased region" description="Polar residues" evidence="5">
    <location>
        <begin position="236"/>
        <end position="249"/>
    </location>
</feature>
<comment type="subcellular location">
    <subcellularLocation>
        <location evidence="1">Membrane</location>
        <topology evidence="1">Multi-pass membrane protein</topology>
    </subcellularLocation>
</comment>
<dbReference type="InterPro" id="IPR018499">
    <property type="entry name" value="Tetraspanin/Peripherin"/>
</dbReference>
<protein>
    <submittedName>
        <fullName evidence="7">Uncharacterized protein</fullName>
    </submittedName>
</protein>
<dbReference type="GO" id="GO:0016020">
    <property type="term" value="C:membrane"/>
    <property type="evidence" value="ECO:0007669"/>
    <property type="project" value="UniProtKB-SubCell"/>
</dbReference>
<proteinExistence type="predicted"/>
<feature type="transmembrane region" description="Helical" evidence="6">
    <location>
        <begin position="12"/>
        <end position="34"/>
    </location>
</feature>
<keyword evidence="4 6" id="KW-0472">Membrane</keyword>
<evidence type="ECO:0000256" key="3">
    <source>
        <dbReference type="ARBA" id="ARBA00022989"/>
    </source>
</evidence>
<reference evidence="7 8" key="1">
    <citation type="submission" date="2024-04" db="EMBL/GenBank/DDBJ databases">
        <authorList>
            <person name="Fracassetti M."/>
        </authorList>
    </citation>
    <scope>NUCLEOTIDE SEQUENCE [LARGE SCALE GENOMIC DNA]</scope>
</reference>
<keyword evidence="8" id="KW-1185">Reference proteome</keyword>
<evidence type="ECO:0000256" key="6">
    <source>
        <dbReference type="SAM" id="Phobius"/>
    </source>
</evidence>
<dbReference type="Proteomes" id="UP001497516">
    <property type="component" value="Chromosome 10"/>
</dbReference>
<evidence type="ECO:0000313" key="8">
    <source>
        <dbReference type="Proteomes" id="UP001497516"/>
    </source>
</evidence>
<feature type="transmembrane region" description="Helical" evidence="6">
    <location>
        <begin position="185"/>
        <end position="204"/>
    </location>
</feature>
<keyword evidence="2 6" id="KW-0812">Transmembrane</keyword>
<feature type="region of interest" description="Disordered" evidence="5">
    <location>
        <begin position="215"/>
        <end position="276"/>
    </location>
</feature>
<sequence length="276" mass="30234">MRPNCCHVSIAFLLKFFNFLLAFIGISIILYSAWMLDQWNHHLPASPPPFPAPSSSSSSSIVYSRSHSVSTLNLATDVASQMDAGLGFYLNSVDLPAPWFIYSFMGVGAILCCTTFIGCIAAEAINGCCLCFYTVLKVVLILVEAALIAFIAIDRHWEKDIPFDPTGEVQSMRAFIEDNIEICKWVGIAVLVIQAVSLLLAMVLRGLVSTPKSDIDGEDDYESGRSRRWEPLLGQPGQTSGSGNGSDIWSSRMREKYGLNSNDKPGLNTSMSMKSK</sequence>
<dbReference type="EMBL" id="OZ034814">
    <property type="protein sequence ID" value="CAL1361569.1"/>
    <property type="molecule type" value="Genomic_DNA"/>
</dbReference>
<organism evidence="7 8">
    <name type="scientific">Linum trigynum</name>
    <dbReference type="NCBI Taxonomy" id="586398"/>
    <lineage>
        <taxon>Eukaryota</taxon>
        <taxon>Viridiplantae</taxon>
        <taxon>Streptophyta</taxon>
        <taxon>Embryophyta</taxon>
        <taxon>Tracheophyta</taxon>
        <taxon>Spermatophyta</taxon>
        <taxon>Magnoliopsida</taxon>
        <taxon>eudicotyledons</taxon>
        <taxon>Gunneridae</taxon>
        <taxon>Pentapetalae</taxon>
        <taxon>rosids</taxon>
        <taxon>fabids</taxon>
        <taxon>Malpighiales</taxon>
        <taxon>Linaceae</taxon>
        <taxon>Linum</taxon>
    </lineage>
</organism>
<feature type="transmembrane region" description="Helical" evidence="6">
    <location>
        <begin position="129"/>
        <end position="153"/>
    </location>
</feature>
<dbReference type="Pfam" id="PF00335">
    <property type="entry name" value="Tetraspanin"/>
    <property type="match status" value="1"/>
</dbReference>
<feature type="transmembrane region" description="Helical" evidence="6">
    <location>
        <begin position="99"/>
        <end position="122"/>
    </location>
</feature>
<name>A0AAV2CYJ3_9ROSI</name>
<gene>
    <name evidence="7" type="ORF">LTRI10_LOCUS8938</name>
</gene>
<evidence type="ECO:0000256" key="1">
    <source>
        <dbReference type="ARBA" id="ARBA00004141"/>
    </source>
</evidence>
<keyword evidence="3 6" id="KW-1133">Transmembrane helix</keyword>
<evidence type="ECO:0000256" key="4">
    <source>
        <dbReference type="ARBA" id="ARBA00023136"/>
    </source>
</evidence>
<evidence type="ECO:0000256" key="2">
    <source>
        <dbReference type="ARBA" id="ARBA00022692"/>
    </source>
</evidence>
<accession>A0AAV2CYJ3</accession>
<feature type="compositionally biased region" description="Polar residues" evidence="5">
    <location>
        <begin position="259"/>
        <end position="276"/>
    </location>
</feature>